<protein>
    <submittedName>
        <fullName evidence="1">Uncharacterized protein</fullName>
    </submittedName>
</protein>
<sequence length="182" mass="20207">MNGNRMIQLQQALSSENVLISFSGRFTQGIIEELGEAVKNYLENENRPKNDIFNIFAIFIEQTQNIKNYITVKEGTPAHDRVANSGIVLIGKRNSGNYVSSGNLIENVDAPALARRIDRLTALDKAELKKLYKEEMKKDVSPGSLGAGLGLIDIARKSSAPLEYSIINIDERFSFFTLTAII</sequence>
<dbReference type="RefSeq" id="WP_161258042.1">
    <property type="nucleotide sequence ID" value="NZ_WXEY01000007.1"/>
</dbReference>
<dbReference type="OrthoDB" id="5365713at2"/>
<evidence type="ECO:0000313" key="1">
    <source>
        <dbReference type="EMBL" id="MZP29847.1"/>
    </source>
</evidence>
<proteinExistence type="predicted"/>
<reference evidence="1 2" key="1">
    <citation type="submission" date="2020-01" db="EMBL/GenBank/DDBJ databases">
        <title>Whole-genome sequence of Heliobacterium undosum DSM 13378.</title>
        <authorList>
            <person name="Kyndt J.A."/>
            <person name="Meyer T.E."/>
        </authorList>
    </citation>
    <scope>NUCLEOTIDE SEQUENCE [LARGE SCALE GENOMIC DNA]</scope>
    <source>
        <strain evidence="1 2">DSM 13378</strain>
    </source>
</reference>
<name>A0A845L088_9FIRM</name>
<dbReference type="Proteomes" id="UP000463470">
    <property type="component" value="Unassembled WGS sequence"/>
</dbReference>
<keyword evidence="2" id="KW-1185">Reference proteome</keyword>
<organism evidence="1 2">
    <name type="scientific">Heliomicrobium undosum</name>
    <dbReference type="NCBI Taxonomy" id="121734"/>
    <lineage>
        <taxon>Bacteria</taxon>
        <taxon>Bacillati</taxon>
        <taxon>Bacillota</taxon>
        <taxon>Clostridia</taxon>
        <taxon>Eubacteriales</taxon>
        <taxon>Heliobacteriaceae</taxon>
        <taxon>Heliomicrobium</taxon>
    </lineage>
</organism>
<evidence type="ECO:0000313" key="2">
    <source>
        <dbReference type="Proteomes" id="UP000463470"/>
    </source>
</evidence>
<dbReference type="Pfam" id="PF19788">
    <property type="entry name" value="DUF6272"/>
    <property type="match status" value="1"/>
</dbReference>
<dbReference type="InterPro" id="IPR046239">
    <property type="entry name" value="DUF6272"/>
</dbReference>
<accession>A0A845L088</accession>
<comment type="caution">
    <text evidence="1">The sequence shown here is derived from an EMBL/GenBank/DDBJ whole genome shotgun (WGS) entry which is preliminary data.</text>
</comment>
<dbReference type="NCBIfam" id="NF038262">
    <property type="entry name" value="SiaB_fam_kinase"/>
    <property type="match status" value="1"/>
</dbReference>
<dbReference type="EMBL" id="WXEY01000007">
    <property type="protein sequence ID" value="MZP29847.1"/>
    <property type="molecule type" value="Genomic_DNA"/>
</dbReference>
<dbReference type="AlphaFoldDB" id="A0A845L088"/>
<gene>
    <name evidence="1" type="ORF">GTO91_09020</name>
</gene>